<sequence length="1305" mass="148239">MLGDFNARVGRDHTIWPGVLGRHGIGNCNDNGRLLLELCAEHSLTITNTLFQQKARFKTTWKHLRSKHWHLLDYILVRQKDVKDVLHTRVMPSADCYTDHRLVRATARLIMRPAVKRKTPQIKTLQVDRLPLLKEKFQSEFESKLAPTEIIDADPEKMWQDLKSTLQETTAEVVGFTTRKNKDWFDESDEEIQQLISDKRPCHQRVLSNPGYQAAKESYRQACCTLQKKLREIQNDWWLALAQRTQHYADTGNSRAFYEALRAVYGPTHQIQAPLRSADGSTLLTDKKDILNRWAEHYGTLFSDTRSVEDASLDSIQQLPVKHELDEPPSFDEVQTAVRKTNSHKAPGIDGLPAEVYKYGGDQLLEKLTSLFTLCWSKGEVPGDLRDAVIVSLYKNKGKKRLIPAIAEEVLPESQCGFRTNRGTTDMIFVLRQIQEKCREQNMALYAAFMDLTKAFDTVSREGLWRILGKLGCRPRFLSILQQLHIGQKGQVKHNGEFSDSFPIENGVKQGCVLAPTLFAVFFSMMLREAKEDLHEGVYIRFRTDGSVFNLRRLLFRTKTLEQLILDLLFADDCALLAHTEEALQTVVNRFAKAAKAFGLTISLKKTEVLFQKPPREAYTPPLITIDGYQLNAVEHFTYLGSVIANDATTTKDVDNRIAKASGSFGRLPKRVWQNHSLRLSTKIQVYRAAVLTTLLYGAETWVLYRKQVKLLERFHQRCLRSIMGIKWQDYITNEEVLARADTTSVEAMLMLRQLRWAGHVTRMESSRMPKAVFYGELSQGKRDRGAPRKRFKDQLKRQLTQAGIDHSEWEALAEDREEWRGTIKTAADNFEEGRKTAAAEKRQRRKDSASQPVTDTTFTCPSCSRACRSRIGLHSHQRACRRASTSSQWSSDPKKQPYICHHYLVTMDSSEDERVPSIEELCSKIPIPSEYCVKLENSVKQRYLQKIAGVGVDPVTIPDQQLDAECLPATAAMDLLSYVDLETSFYTKEQFKAYKSLEAYNFLVSGFLTSIQGCTVAGKHIVTGKVRHSYRMNDALISVWILAEKDGTVRSAHCLGCKAGLSESCSHVASVLFYVEAWTRIRGQLTCTQVKCSWLLPSFVKDVPYARMRDINLASARKLKADLDKTIDSLSENSEAQATFFTGSRRELTVEVPTEAEMNTFYKSLDRSKIKPVALSLIKPYSDQFVSESSSILTIPDLFDNDNLNLSYTDLLKKCFDVEISLSSEEISQIERDTQSQANGSAFFRRRAGRIGALMSGTVCRTNPAQPSQSLIKSVCYPHLFKVHTKAVLHGCKHEADAIKAYEE</sequence>
<dbReference type="PROSITE" id="PS50878">
    <property type="entry name" value="RT_POL"/>
    <property type="match status" value="1"/>
</dbReference>
<feature type="region of interest" description="Disordered" evidence="1">
    <location>
        <begin position="829"/>
        <end position="856"/>
    </location>
</feature>
<dbReference type="Proteomes" id="UP001249851">
    <property type="component" value="Unassembled WGS sequence"/>
</dbReference>
<dbReference type="SUPFAM" id="SSF56672">
    <property type="entry name" value="DNA/RNA polymerases"/>
    <property type="match status" value="1"/>
</dbReference>
<keyword evidence="4" id="KW-1185">Reference proteome</keyword>
<dbReference type="CDD" id="cd01650">
    <property type="entry name" value="RT_nLTR_like"/>
    <property type="match status" value="1"/>
</dbReference>
<protein>
    <submittedName>
        <fullName evidence="3">Transposon TX1 uncharacterized 149 kDa protein</fullName>
    </submittedName>
</protein>
<gene>
    <name evidence="3" type="ORF">P5673_022199</name>
</gene>
<feature type="domain" description="Reverse transcriptase" evidence="2">
    <location>
        <begin position="374"/>
        <end position="644"/>
    </location>
</feature>
<evidence type="ECO:0000256" key="1">
    <source>
        <dbReference type="SAM" id="MobiDB-lite"/>
    </source>
</evidence>
<evidence type="ECO:0000313" key="3">
    <source>
        <dbReference type="EMBL" id="KAK2555925.1"/>
    </source>
</evidence>
<reference evidence="3" key="1">
    <citation type="journal article" date="2023" name="G3 (Bethesda)">
        <title>Whole genome assembly and annotation of the endangered Caribbean coral Acropora cervicornis.</title>
        <authorList>
            <person name="Selwyn J.D."/>
            <person name="Vollmer S.V."/>
        </authorList>
    </citation>
    <scope>NUCLEOTIDE SEQUENCE</scope>
    <source>
        <strain evidence="3">K2</strain>
    </source>
</reference>
<evidence type="ECO:0000259" key="2">
    <source>
        <dbReference type="PROSITE" id="PS50878"/>
    </source>
</evidence>
<dbReference type="SUPFAM" id="SSF56219">
    <property type="entry name" value="DNase I-like"/>
    <property type="match status" value="1"/>
</dbReference>
<dbReference type="InterPro" id="IPR000477">
    <property type="entry name" value="RT_dom"/>
</dbReference>
<dbReference type="PANTHER" id="PTHR47526">
    <property type="entry name" value="ATP-DEPENDENT DNA HELICASE"/>
    <property type="match status" value="1"/>
</dbReference>
<dbReference type="InterPro" id="IPR036691">
    <property type="entry name" value="Endo/exonu/phosph_ase_sf"/>
</dbReference>
<dbReference type="Gene3D" id="3.90.320.10">
    <property type="match status" value="1"/>
</dbReference>
<dbReference type="Gene3D" id="3.60.10.10">
    <property type="entry name" value="Endonuclease/exonuclease/phosphatase"/>
    <property type="match status" value="1"/>
</dbReference>
<dbReference type="InterPro" id="IPR011604">
    <property type="entry name" value="PDDEXK-like_dom_sf"/>
</dbReference>
<dbReference type="PANTHER" id="PTHR47526:SF3">
    <property type="entry name" value="PHD-TYPE DOMAIN-CONTAINING PROTEIN"/>
    <property type="match status" value="1"/>
</dbReference>
<comment type="caution">
    <text evidence="3">The sequence shown here is derived from an EMBL/GenBank/DDBJ whole genome shotgun (WGS) entry which is preliminary data.</text>
</comment>
<feature type="compositionally biased region" description="Basic and acidic residues" evidence="1">
    <location>
        <begin position="832"/>
        <end position="842"/>
    </location>
</feature>
<reference evidence="3" key="2">
    <citation type="journal article" date="2023" name="Science">
        <title>Genomic signatures of disease resistance in endangered staghorn corals.</title>
        <authorList>
            <person name="Vollmer S.V."/>
            <person name="Selwyn J.D."/>
            <person name="Despard B.A."/>
            <person name="Roesel C.L."/>
        </authorList>
    </citation>
    <scope>NUCLEOTIDE SEQUENCE</scope>
    <source>
        <strain evidence="3">K2</strain>
    </source>
</reference>
<dbReference type="Pfam" id="PF00078">
    <property type="entry name" value="RVT_1"/>
    <property type="match status" value="1"/>
</dbReference>
<organism evidence="3 4">
    <name type="scientific">Acropora cervicornis</name>
    <name type="common">Staghorn coral</name>
    <dbReference type="NCBI Taxonomy" id="6130"/>
    <lineage>
        <taxon>Eukaryota</taxon>
        <taxon>Metazoa</taxon>
        <taxon>Cnidaria</taxon>
        <taxon>Anthozoa</taxon>
        <taxon>Hexacorallia</taxon>
        <taxon>Scleractinia</taxon>
        <taxon>Astrocoeniina</taxon>
        <taxon>Acroporidae</taxon>
        <taxon>Acropora</taxon>
    </lineage>
</organism>
<accession>A0AAD9Q7U8</accession>
<name>A0AAD9Q7U8_ACRCE</name>
<evidence type="ECO:0000313" key="4">
    <source>
        <dbReference type="Proteomes" id="UP001249851"/>
    </source>
</evidence>
<dbReference type="EMBL" id="JARQWQ010000059">
    <property type="protein sequence ID" value="KAK2555925.1"/>
    <property type="molecule type" value="Genomic_DNA"/>
</dbReference>
<dbReference type="InterPro" id="IPR043502">
    <property type="entry name" value="DNA/RNA_pol_sf"/>
</dbReference>
<proteinExistence type="predicted"/>